<accession>A0A7K6GQN1</accession>
<feature type="compositionally biased region" description="Polar residues" evidence="1">
    <location>
        <begin position="92"/>
        <end position="103"/>
    </location>
</feature>
<reference evidence="2 3" key="1">
    <citation type="submission" date="2019-09" db="EMBL/GenBank/DDBJ databases">
        <title>Bird 10,000 Genomes (B10K) Project - Family phase.</title>
        <authorList>
            <person name="Zhang G."/>
        </authorList>
    </citation>
    <scope>NUCLEOTIDE SEQUENCE [LARGE SCALE GENOMIC DNA]</scope>
    <source>
        <strain evidence="2">B10K-DU-029-44</strain>
        <tissue evidence="2">Heart</tissue>
    </source>
</reference>
<dbReference type="InterPro" id="IPR039916">
    <property type="entry name" value="EXPH5"/>
</dbReference>
<feature type="region of interest" description="Disordered" evidence="1">
    <location>
        <begin position="560"/>
        <end position="605"/>
    </location>
</feature>
<organism evidence="2 3">
    <name type="scientific">Malurus elegans</name>
    <name type="common">Red-winged fairywren</name>
    <dbReference type="NCBI Taxonomy" id="720584"/>
    <lineage>
        <taxon>Eukaryota</taxon>
        <taxon>Metazoa</taxon>
        <taxon>Chordata</taxon>
        <taxon>Craniata</taxon>
        <taxon>Vertebrata</taxon>
        <taxon>Euteleostomi</taxon>
        <taxon>Archelosauria</taxon>
        <taxon>Archosauria</taxon>
        <taxon>Dinosauria</taxon>
        <taxon>Saurischia</taxon>
        <taxon>Theropoda</taxon>
        <taxon>Coelurosauria</taxon>
        <taxon>Aves</taxon>
        <taxon>Neognathae</taxon>
        <taxon>Neoaves</taxon>
        <taxon>Telluraves</taxon>
        <taxon>Australaves</taxon>
        <taxon>Passeriformes</taxon>
        <taxon>Meliphagoidea</taxon>
        <taxon>Maluridae</taxon>
        <taxon>Malurus</taxon>
    </lineage>
</organism>
<feature type="compositionally biased region" description="Polar residues" evidence="1">
    <location>
        <begin position="436"/>
        <end position="455"/>
    </location>
</feature>
<feature type="region of interest" description="Disordered" evidence="1">
    <location>
        <begin position="498"/>
        <end position="535"/>
    </location>
</feature>
<evidence type="ECO:0000313" key="3">
    <source>
        <dbReference type="Proteomes" id="UP000564407"/>
    </source>
</evidence>
<keyword evidence="3" id="KW-1185">Reference proteome</keyword>
<gene>
    <name evidence="2" type="primary">Exph5</name>
    <name evidence="2" type="ORF">MALELE_R06078</name>
</gene>
<feature type="region of interest" description="Disordered" evidence="1">
    <location>
        <begin position="428"/>
        <end position="456"/>
    </location>
</feature>
<dbReference type="PANTHER" id="PTHR21469:SF4">
    <property type="entry name" value="EXOPHILIN-5"/>
    <property type="match status" value="1"/>
</dbReference>
<proteinExistence type="predicted"/>
<protein>
    <submittedName>
        <fullName evidence="2">EXPH5 protein</fullName>
    </submittedName>
</protein>
<feature type="compositionally biased region" description="Low complexity" evidence="1">
    <location>
        <begin position="68"/>
        <end position="86"/>
    </location>
</feature>
<evidence type="ECO:0000313" key="2">
    <source>
        <dbReference type="EMBL" id="NWV65655.1"/>
    </source>
</evidence>
<feature type="compositionally biased region" description="Low complexity" evidence="1">
    <location>
        <begin position="803"/>
        <end position="817"/>
    </location>
</feature>
<feature type="region of interest" description="Disordered" evidence="1">
    <location>
        <begin position="68"/>
        <end position="110"/>
    </location>
</feature>
<sequence length="856" mass="96092">LMLPYNFLQAEICNSPMSTETSPHSFDTNQNETMEKSTLEWNEQLEKEIFSVLSDLDDQLAQEQAQDPLDWTVSTSSTTSNVQSSSAFPASKRQSASRGQQRNDWIDRPSTFFPDGLRTLRAKDEHKIFIRPRNLYPPSVTQNSGFRHKSCMNRDTAGRSYSVCSLGSCPSSVSSGHLSASRSQHPLARESKNGFVPRFGRQNPKRIPLSSIVWNNTPDSSEQTEKMFRTQSLMEFHATDHGRYPSSLQETKKYPSYHSKHHYRRSISSNNCFSRVSCTDKANSLLPFDNWENYPLYKSENNLSRSYYRDTSSHGKLYANKKNSSYGRKDSYVSWADIPPCYSDEVFISPDASFKEFMANLNDQQWAHIKKDCNEQFLASFLQNENSGNISMHSFDGDPNTSENNLSYFCLEKGIGKMMSTSPYMRRFHKQDSSPRHMSSCSITGSPGRNSSKSSDPLVIYYTLPRKSASIAGSIMSDTPISLPRVTQHRADTFYSNQRDVDNPEDADLPCPEENAQSPRIQNKKNDDPNDGSATLEVNVSLDSLISVDCHQPFLQLDNENQNHNLNSDQNMPRPRAAENKKTENQNDPSLLPIAPSATSSYPLDEEKGRASSYACTPLSPLLTDKNSNTYINSCLQADTCPEQNSLSQTVLGQHQNTSQTPGLENANLNGYQLCKSHTKSQRERHFSEGICARDSLETSASGSNILPKGGIHGKRFKSYSELLSCDENENWACDDEKCQSTRNLIYPSVEFGIFGKEQQLAFLENIKRSLTEGRLWRPCLLNNPGAFRDTENSPTNRAELLSSSSAGNEMSSAASSPPELTGIYGEDPAAYSDSESDTTTDDEYYLDEIDKESEL</sequence>
<feature type="non-terminal residue" evidence="2">
    <location>
        <position position="1"/>
    </location>
</feature>
<feature type="compositionally biased region" description="Basic and acidic residues" evidence="1">
    <location>
        <begin position="576"/>
        <end position="585"/>
    </location>
</feature>
<name>A0A7K6GQN1_9PASS</name>
<dbReference type="EMBL" id="VZRP01012035">
    <property type="protein sequence ID" value="NWV65655.1"/>
    <property type="molecule type" value="Genomic_DNA"/>
</dbReference>
<evidence type="ECO:0000256" key="1">
    <source>
        <dbReference type="SAM" id="MobiDB-lite"/>
    </source>
</evidence>
<comment type="caution">
    <text evidence="2">The sequence shown here is derived from an EMBL/GenBank/DDBJ whole genome shotgun (WGS) entry which is preliminary data.</text>
</comment>
<feature type="compositionally biased region" description="Acidic residues" evidence="1">
    <location>
        <begin position="835"/>
        <end position="856"/>
    </location>
</feature>
<dbReference type="Proteomes" id="UP000564407">
    <property type="component" value="Unassembled WGS sequence"/>
</dbReference>
<feature type="compositionally biased region" description="Polar residues" evidence="1">
    <location>
        <begin position="560"/>
        <end position="571"/>
    </location>
</feature>
<dbReference type="AlphaFoldDB" id="A0A7K6GQN1"/>
<dbReference type="PANTHER" id="PTHR21469">
    <property type="entry name" value="EXOPHILIN-5"/>
    <property type="match status" value="1"/>
</dbReference>
<feature type="region of interest" description="Disordered" evidence="1">
    <location>
        <begin position="787"/>
        <end position="856"/>
    </location>
</feature>
<feature type="non-terminal residue" evidence="2">
    <location>
        <position position="856"/>
    </location>
</feature>